<dbReference type="SUPFAM" id="SSF53850">
    <property type="entry name" value="Periplasmic binding protein-like II"/>
    <property type="match status" value="1"/>
</dbReference>
<dbReference type="PIRSF" id="PIRSF004846">
    <property type="entry name" value="ModA"/>
    <property type="match status" value="1"/>
</dbReference>
<evidence type="ECO:0000313" key="5">
    <source>
        <dbReference type="EMBL" id="SHH59281.1"/>
    </source>
</evidence>
<dbReference type="STRING" id="1195760.SAMN05444281_1098"/>
<dbReference type="Pfam" id="PF13531">
    <property type="entry name" value="SBP_bac_11"/>
    <property type="match status" value="1"/>
</dbReference>
<comment type="similarity">
    <text evidence="1">Belongs to the bacterial solute-binding protein ModA family.</text>
</comment>
<keyword evidence="6" id="KW-1185">Reference proteome</keyword>
<dbReference type="EMBL" id="FQXQ01000002">
    <property type="protein sequence ID" value="SHH59281.1"/>
    <property type="molecule type" value="Genomic_DNA"/>
</dbReference>
<name>A0A1M5U8P1_9FLAO</name>
<dbReference type="CDD" id="cd13539">
    <property type="entry name" value="PBP2_AvModA"/>
    <property type="match status" value="1"/>
</dbReference>
<dbReference type="NCBIfam" id="TIGR01256">
    <property type="entry name" value="modA"/>
    <property type="match status" value="1"/>
</dbReference>
<reference evidence="6" key="1">
    <citation type="submission" date="2016-11" db="EMBL/GenBank/DDBJ databases">
        <authorList>
            <person name="Varghese N."/>
            <person name="Submissions S."/>
        </authorList>
    </citation>
    <scope>NUCLEOTIDE SEQUENCE [LARGE SCALE GENOMIC DNA]</scope>
    <source>
        <strain evidence="6">DSM 100572</strain>
    </source>
</reference>
<dbReference type="PANTHER" id="PTHR30632">
    <property type="entry name" value="MOLYBDATE-BINDING PERIPLASMIC PROTEIN"/>
    <property type="match status" value="1"/>
</dbReference>
<dbReference type="GO" id="GO:0030973">
    <property type="term" value="F:molybdate ion binding"/>
    <property type="evidence" value="ECO:0007669"/>
    <property type="project" value="InterPro"/>
</dbReference>
<dbReference type="PANTHER" id="PTHR30632:SF14">
    <property type="entry name" value="TUNGSTATE_MOLYBDATE_CHROMATE-BINDING PROTEIN MODA"/>
    <property type="match status" value="1"/>
</dbReference>
<dbReference type="InterPro" id="IPR050682">
    <property type="entry name" value="ModA/WtpA"/>
</dbReference>
<dbReference type="GO" id="GO:0015689">
    <property type="term" value="P:molybdate ion transport"/>
    <property type="evidence" value="ECO:0007669"/>
    <property type="project" value="InterPro"/>
</dbReference>
<dbReference type="InterPro" id="IPR005950">
    <property type="entry name" value="ModA"/>
</dbReference>
<dbReference type="RefSeq" id="WP_073119111.1">
    <property type="nucleotide sequence ID" value="NZ_BMEN01000002.1"/>
</dbReference>
<protein>
    <submittedName>
        <fullName evidence="5">Molybdate transport system substrate-binding protein</fullName>
    </submittedName>
</protein>
<dbReference type="AlphaFoldDB" id="A0A1M5U8P1"/>
<organism evidence="5 6">
    <name type="scientific">Wenyingzhuangia marina</name>
    <dbReference type="NCBI Taxonomy" id="1195760"/>
    <lineage>
        <taxon>Bacteria</taxon>
        <taxon>Pseudomonadati</taxon>
        <taxon>Bacteroidota</taxon>
        <taxon>Flavobacteriia</taxon>
        <taxon>Flavobacteriales</taxon>
        <taxon>Flavobacteriaceae</taxon>
        <taxon>Wenyingzhuangia</taxon>
    </lineage>
</organism>
<sequence length="260" mass="29103">MEFKSLLYISSIFSIILFTACNPKKEKKSNTPSEITVAVAANMQFAMKEIANVFEKESGVKCNTVISSSGKLTAQIKEGAPYDILVAANMKYPEEIYKSGLAYSEPKIYAYGKLVLWTMNKQIKPSLELLINPAIKHIALANPDTAPYGYTAIETIKTKKLYNKVKDKLVFGESISQTNQFISLGSAEIGFTAMSVVLSPIMKGKGNWVEIDKKHYTPIKQGVVMIKHHQTNPSTLKFYNFLFSDKAQKILKKYGYDVKE</sequence>
<accession>A0A1M5U8P1</accession>
<dbReference type="Gene3D" id="3.40.190.10">
    <property type="entry name" value="Periplasmic binding protein-like II"/>
    <property type="match status" value="2"/>
</dbReference>
<evidence type="ECO:0000256" key="2">
    <source>
        <dbReference type="ARBA" id="ARBA00022723"/>
    </source>
</evidence>
<dbReference type="PROSITE" id="PS51257">
    <property type="entry name" value="PROKAR_LIPOPROTEIN"/>
    <property type="match status" value="1"/>
</dbReference>
<dbReference type="OrthoDB" id="9785015at2"/>
<dbReference type="InterPro" id="IPR044084">
    <property type="entry name" value="AvModA-like_subst-bd"/>
</dbReference>
<evidence type="ECO:0000313" key="6">
    <source>
        <dbReference type="Proteomes" id="UP000184109"/>
    </source>
</evidence>
<feature type="binding site" evidence="4">
    <location>
        <position position="69"/>
    </location>
    <ligand>
        <name>molybdate</name>
        <dbReference type="ChEBI" id="CHEBI:36264"/>
    </ligand>
</feature>
<keyword evidence="2 4" id="KW-0479">Metal-binding</keyword>
<gene>
    <name evidence="5" type="ORF">SAMN05444281_1098</name>
</gene>
<keyword evidence="4" id="KW-0500">Molybdenum</keyword>
<proteinExistence type="inferred from homology"/>
<evidence type="ECO:0000256" key="3">
    <source>
        <dbReference type="ARBA" id="ARBA00022729"/>
    </source>
</evidence>
<feature type="binding site" evidence="4">
    <location>
        <position position="175"/>
    </location>
    <ligand>
        <name>molybdate</name>
        <dbReference type="ChEBI" id="CHEBI:36264"/>
    </ligand>
</feature>
<dbReference type="Proteomes" id="UP000184109">
    <property type="component" value="Unassembled WGS sequence"/>
</dbReference>
<dbReference type="GO" id="GO:0046872">
    <property type="term" value="F:metal ion binding"/>
    <property type="evidence" value="ECO:0007669"/>
    <property type="project" value="UniProtKB-KW"/>
</dbReference>
<evidence type="ECO:0000256" key="1">
    <source>
        <dbReference type="ARBA" id="ARBA00009175"/>
    </source>
</evidence>
<keyword evidence="3" id="KW-0732">Signal</keyword>
<evidence type="ECO:0000256" key="4">
    <source>
        <dbReference type="PIRSR" id="PIRSR004846-1"/>
    </source>
</evidence>